<accession>D2DW89</accession>
<dbReference type="PANTHER" id="PTHR31900:SF34">
    <property type="entry name" value="EMB|CAB62440.1-RELATED"/>
    <property type="match status" value="1"/>
</dbReference>
<dbReference type="PROSITE" id="PS50181">
    <property type="entry name" value="FBOX"/>
    <property type="match status" value="1"/>
</dbReference>
<feature type="domain" description="F-box" evidence="2">
    <location>
        <begin position="2"/>
        <end position="38"/>
    </location>
</feature>
<organism evidence="3">
    <name type="scientific">Phaseolus vulgaris</name>
    <name type="common">Kidney bean</name>
    <name type="synonym">French bean</name>
    <dbReference type="NCBI Taxonomy" id="3885"/>
    <lineage>
        <taxon>Eukaryota</taxon>
        <taxon>Viridiplantae</taxon>
        <taxon>Streptophyta</taxon>
        <taxon>Embryophyta</taxon>
        <taxon>Tracheophyta</taxon>
        <taxon>Spermatophyta</taxon>
        <taxon>Magnoliopsida</taxon>
        <taxon>eudicotyledons</taxon>
        <taxon>Gunneridae</taxon>
        <taxon>Pentapetalae</taxon>
        <taxon>rosids</taxon>
        <taxon>fabids</taxon>
        <taxon>Fabales</taxon>
        <taxon>Fabaceae</taxon>
        <taxon>Papilionoideae</taxon>
        <taxon>50 kb inversion clade</taxon>
        <taxon>NPAAA clade</taxon>
        <taxon>indigoferoid/millettioid clade</taxon>
        <taxon>Phaseoleae</taxon>
        <taxon>Phaseolus</taxon>
    </lineage>
</organism>
<evidence type="ECO:0000313" key="3">
    <source>
        <dbReference type="EMBL" id="ACZ74679.1"/>
    </source>
</evidence>
<dbReference type="Gene3D" id="3.80.10.10">
    <property type="entry name" value="Ribonuclease Inhibitor"/>
    <property type="match status" value="1"/>
</dbReference>
<dbReference type="InterPro" id="IPR013101">
    <property type="entry name" value="LRR_PRU1-like"/>
</dbReference>
<dbReference type="SUPFAM" id="SSF81383">
    <property type="entry name" value="F-box domain"/>
    <property type="match status" value="1"/>
</dbReference>
<dbReference type="Gene3D" id="1.20.1280.50">
    <property type="match status" value="1"/>
</dbReference>
<dbReference type="CDD" id="cd22160">
    <property type="entry name" value="F-box_AtFBL13-like"/>
    <property type="match status" value="1"/>
</dbReference>
<dbReference type="InterPro" id="IPR053781">
    <property type="entry name" value="F-box_AtFBL13-like"/>
</dbReference>
<name>D2DW89_PHAVU</name>
<dbReference type="Pfam" id="PF08387">
    <property type="entry name" value="FBD"/>
    <property type="match status" value="1"/>
</dbReference>
<dbReference type="PANTHER" id="PTHR31900">
    <property type="entry name" value="F-BOX/RNI SUPERFAMILY PROTEIN-RELATED"/>
    <property type="match status" value="1"/>
</dbReference>
<reference evidence="3" key="1">
    <citation type="journal article" date="2009" name="Plant Physiol.">
        <title>A nomadic subtelomeric disease resistance gene cluster in common bean.</title>
        <authorList>
            <person name="David P."/>
            <person name="Chen N.W.G."/>
            <person name="Pedrosa-Harand A."/>
            <person name="Thareau V."/>
            <person name="Sevignac M."/>
            <person name="Cannon S.B."/>
            <person name="Debouck D."/>
            <person name="Langin T."/>
            <person name="Geffroy V."/>
        </authorList>
    </citation>
    <scope>NUCLEOTIDE SEQUENCE</scope>
</reference>
<sequence length="402" mass="46738">MADIISCLPDSILCYILSFLPTKDVVTTSVLSKRWNLLWRSVPSFDFDLNTPYNLDYDIEMEDFSRFVRSANSFLRGRDMDQPLHRLRFICSFVYNFSSIERCIEDLLRISGSLEHLHLELICYTAAVPSVVFSSTTLVVLKLTNVELTNVSFIDLPLLKILHLNSIRFQECYDLLEQLISGSPNLEDLEIDTFDCIIQNEIRAFPKLVRAKVDTLVVPLEFVKNVEVLVTDKILETDLFCDFQNLVQLEFSTWEFSKKWPHFWEVFRHCPKLQTLVICIEGIEGDEDEEGTEGDEDEEGTEGDEEEQVLPFPLTVPTCISLRLKTCCLKDYRGSAFDYRFAEYIMLNASFLQTMKFLIHQDEYSDLVRRHDMIRDLSSCRKSSDTCTLSFEESIWGSEYDY</sequence>
<dbReference type="SUPFAM" id="SSF52047">
    <property type="entry name" value="RNI-like"/>
    <property type="match status" value="1"/>
</dbReference>
<dbReference type="InterPro" id="IPR050232">
    <property type="entry name" value="FBL13/AtMIF1-like"/>
</dbReference>
<dbReference type="AlphaFoldDB" id="D2DW89"/>
<protein>
    <submittedName>
        <fullName evidence="3">Cyclin-like F-box</fullName>
    </submittedName>
</protein>
<dbReference type="SMART" id="SM00256">
    <property type="entry name" value="FBOX"/>
    <property type="match status" value="1"/>
</dbReference>
<dbReference type="InterPro" id="IPR001810">
    <property type="entry name" value="F-box_dom"/>
</dbReference>
<dbReference type="Pfam" id="PF00646">
    <property type="entry name" value="F-box"/>
    <property type="match status" value="1"/>
</dbReference>
<dbReference type="Pfam" id="PF07723">
    <property type="entry name" value="LRR_2"/>
    <property type="match status" value="1"/>
</dbReference>
<evidence type="ECO:0000256" key="1">
    <source>
        <dbReference type="SAM" id="MobiDB-lite"/>
    </source>
</evidence>
<proteinExistence type="predicted"/>
<dbReference type="InterPro" id="IPR006566">
    <property type="entry name" value="FBD"/>
</dbReference>
<dbReference type="InterPro" id="IPR032675">
    <property type="entry name" value="LRR_dom_sf"/>
</dbReference>
<feature type="region of interest" description="Disordered" evidence="1">
    <location>
        <begin position="287"/>
        <end position="307"/>
    </location>
</feature>
<evidence type="ECO:0000259" key="2">
    <source>
        <dbReference type="PROSITE" id="PS50181"/>
    </source>
</evidence>
<dbReference type="InterPro" id="IPR036047">
    <property type="entry name" value="F-box-like_dom_sf"/>
</dbReference>
<dbReference type="EMBL" id="FJ817291">
    <property type="protein sequence ID" value="ACZ74679.1"/>
    <property type="molecule type" value="Genomic_DNA"/>
</dbReference>